<dbReference type="PANTHER" id="PTHR12216">
    <property type="entry name" value="UROCANATE HYDRATASE"/>
    <property type="match status" value="1"/>
</dbReference>
<organism evidence="9 10">
    <name type="scientific">Pseudoclavibacter terrae</name>
    <dbReference type="NCBI Taxonomy" id="1530195"/>
    <lineage>
        <taxon>Bacteria</taxon>
        <taxon>Bacillati</taxon>
        <taxon>Actinomycetota</taxon>
        <taxon>Actinomycetes</taxon>
        <taxon>Micrococcales</taxon>
        <taxon>Microbacteriaceae</taxon>
        <taxon>Pseudoclavibacter</taxon>
    </lineage>
</organism>
<feature type="domain" description="Urocanase N-terminal" evidence="7">
    <location>
        <begin position="75"/>
        <end position="198"/>
    </location>
</feature>
<dbReference type="InterPro" id="IPR038364">
    <property type="entry name" value="Urocanase_central_sf"/>
</dbReference>
<dbReference type="Proteomes" id="UP000490386">
    <property type="component" value="Unassembled WGS sequence"/>
</dbReference>
<dbReference type="NCBIfam" id="NF003820">
    <property type="entry name" value="PRK05414.1"/>
    <property type="match status" value="1"/>
</dbReference>
<reference evidence="9 10" key="1">
    <citation type="submission" date="2019-09" db="EMBL/GenBank/DDBJ databases">
        <title>Phylogeny of genus Pseudoclavibacter and closely related genus.</title>
        <authorList>
            <person name="Li Y."/>
        </authorList>
    </citation>
    <scope>NUCLEOTIDE SEQUENCE [LARGE SCALE GENOMIC DNA]</scope>
    <source>
        <strain evidence="9 10">THG-MD12</strain>
    </source>
</reference>
<dbReference type="InterPro" id="IPR036190">
    <property type="entry name" value="Urocanase_sf"/>
</dbReference>
<sequence>MSASRSSSREPRSSPRNCHRTSTSKSGAIRVPESAATPANSQTRVGGETSTNGGTPPPASAPLASPILARGTQPITAQRGTKLRARNWRAEGLLRMFENVLEVGENAAELIVYASLGKAARNWDEACRIVTSLLELDEAETLILQTGAAVGVMSTKRDSPMVLSAVNNTVGNWATSDRFYERYRAGQTIWGGLTAAAWQYIGRQGVLQGTYELLREVLVQHYDATAEGRWMLTAGLGGMGSAQPISARILGLSSLTVEIDQVKIDRALAVGGIDVQAPTLDDALALIEAARAEGIPAAVALHANAAAVFTELASRGVTPDIVTDQTAAHDARYGYVPLEYTLDAWISARETEPERVEALARASMAQQVEAMLTLQERGSVAFENGNNLRVKALEHLGEGETARVNRIPGFMEAYLRPLFARGIGPFRWVCLSGDVDDQLTMDALASSLFPDRPEVAEWLALAGVHVPQQGLPARSCWLGHGERSRLAQAANELVADGRLTAPVLFSRDHLDSAGMTHPRIGTEGMRDGSDGVTDWPLLDAMLLSTAGADLVAIHSGGGGYTGWMQSAGVSIVADGRPETLERLRLALDLDTGLGVIRHAAAGYEEASVAIARGGETGDAPIAALGLAAHSASAGPATPAPEPQALSASSDTDPEGNARA</sequence>
<dbReference type="InterPro" id="IPR035401">
    <property type="entry name" value="Urocanase_C"/>
</dbReference>
<dbReference type="Pfam" id="PF17392">
    <property type="entry name" value="Urocanase_C"/>
    <property type="match status" value="1"/>
</dbReference>
<comment type="caution">
    <text evidence="9">The sequence shown here is derived from an EMBL/GenBank/DDBJ whole genome shotgun (WGS) entry which is preliminary data.</text>
</comment>
<dbReference type="GO" id="GO:0016153">
    <property type="term" value="F:urocanate hydratase activity"/>
    <property type="evidence" value="ECO:0007669"/>
    <property type="project" value="UniProtKB-UniRule"/>
</dbReference>
<dbReference type="PIRSF" id="PIRSF001423">
    <property type="entry name" value="Urocanate_hydrat"/>
    <property type="match status" value="1"/>
</dbReference>
<evidence type="ECO:0000259" key="8">
    <source>
        <dbReference type="Pfam" id="PF17392"/>
    </source>
</evidence>
<dbReference type="EMBL" id="WBJX01000001">
    <property type="protein sequence ID" value="KAB1639005.1"/>
    <property type="molecule type" value="Genomic_DNA"/>
</dbReference>
<feature type="domain" description="Urocanase Rossmann-like" evidence="6">
    <location>
        <begin position="202"/>
        <end position="414"/>
    </location>
</feature>
<dbReference type="InterPro" id="IPR035085">
    <property type="entry name" value="Urocanase_Rossmann-like"/>
</dbReference>
<dbReference type="PANTHER" id="PTHR12216:SF4">
    <property type="entry name" value="UROCANATE HYDRATASE"/>
    <property type="match status" value="1"/>
</dbReference>
<evidence type="ECO:0000256" key="2">
    <source>
        <dbReference type="ARBA" id="ARBA00023027"/>
    </source>
</evidence>
<evidence type="ECO:0000259" key="7">
    <source>
        <dbReference type="Pfam" id="PF17391"/>
    </source>
</evidence>
<dbReference type="UniPathway" id="UPA00379">
    <property type="reaction ID" value="UER00550"/>
</dbReference>
<evidence type="ECO:0000256" key="4">
    <source>
        <dbReference type="NCBIfam" id="TIGR01228"/>
    </source>
</evidence>
<dbReference type="InterPro" id="IPR023637">
    <property type="entry name" value="Urocanase-like"/>
</dbReference>
<evidence type="ECO:0000313" key="9">
    <source>
        <dbReference type="EMBL" id="KAB1639005.1"/>
    </source>
</evidence>
<evidence type="ECO:0000256" key="5">
    <source>
        <dbReference type="SAM" id="MobiDB-lite"/>
    </source>
</evidence>
<keyword evidence="10" id="KW-1185">Reference proteome</keyword>
<dbReference type="NCBIfam" id="TIGR01228">
    <property type="entry name" value="hutU"/>
    <property type="match status" value="1"/>
</dbReference>
<evidence type="ECO:0000259" key="6">
    <source>
        <dbReference type="Pfam" id="PF01175"/>
    </source>
</evidence>
<accession>A0A7J5B4A6</accession>
<proteinExistence type="predicted"/>
<comment type="cofactor">
    <cofactor evidence="1">
        <name>NAD(+)</name>
        <dbReference type="ChEBI" id="CHEBI:57540"/>
    </cofactor>
</comment>
<dbReference type="Pfam" id="PF17391">
    <property type="entry name" value="Urocanase_N"/>
    <property type="match status" value="1"/>
</dbReference>
<dbReference type="GO" id="GO:0019557">
    <property type="term" value="P:L-histidine catabolic process to glutamate and formate"/>
    <property type="evidence" value="ECO:0007669"/>
    <property type="project" value="UniProtKB-UniPathway"/>
</dbReference>
<gene>
    <name evidence="9" type="ORF">F8O03_01235</name>
</gene>
<dbReference type="InterPro" id="IPR035400">
    <property type="entry name" value="Urocanase_N"/>
</dbReference>
<name>A0A7J5B4A6_9MICO</name>
<feature type="region of interest" description="Disordered" evidence="5">
    <location>
        <begin position="630"/>
        <end position="659"/>
    </location>
</feature>
<dbReference type="Gene3D" id="3.40.1770.10">
    <property type="entry name" value="Urocanase superfamily"/>
    <property type="match status" value="1"/>
</dbReference>
<dbReference type="AlphaFoldDB" id="A0A7J5B4A6"/>
<keyword evidence="3 9" id="KW-0456">Lyase</keyword>
<dbReference type="SUPFAM" id="SSF111326">
    <property type="entry name" value="Urocanase"/>
    <property type="match status" value="1"/>
</dbReference>
<evidence type="ECO:0000313" key="10">
    <source>
        <dbReference type="Proteomes" id="UP000490386"/>
    </source>
</evidence>
<feature type="region of interest" description="Disordered" evidence="5">
    <location>
        <begin position="1"/>
        <end position="65"/>
    </location>
</feature>
<dbReference type="GO" id="GO:0019556">
    <property type="term" value="P:L-histidine catabolic process to glutamate and formamide"/>
    <property type="evidence" value="ECO:0007669"/>
    <property type="project" value="UniProtKB-UniPathway"/>
</dbReference>
<feature type="domain" description="Urocanase C-terminal" evidence="8">
    <location>
        <begin position="417"/>
        <end position="610"/>
    </location>
</feature>
<evidence type="ECO:0000256" key="3">
    <source>
        <dbReference type="ARBA" id="ARBA00023239"/>
    </source>
</evidence>
<dbReference type="Pfam" id="PF01175">
    <property type="entry name" value="Urocanase"/>
    <property type="match status" value="1"/>
</dbReference>
<dbReference type="OrthoDB" id="9764874at2"/>
<dbReference type="Gene3D" id="3.40.50.10730">
    <property type="entry name" value="Urocanase like domains"/>
    <property type="match status" value="1"/>
</dbReference>
<evidence type="ECO:0000256" key="1">
    <source>
        <dbReference type="ARBA" id="ARBA00001911"/>
    </source>
</evidence>
<keyword evidence="2" id="KW-0520">NAD</keyword>
<protein>
    <recommendedName>
        <fullName evidence="4">Urocanate hydratase</fullName>
        <ecNumber evidence="4">4.2.1.49</ecNumber>
    </recommendedName>
</protein>
<dbReference type="EC" id="4.2.1.49" evidence="4"/>
<feature type="compositionally biased region" description="Polar residues" evidence="5">
    <location>
        <begin position="37"/>
        <end position="54"/>
    </location>
</feature>